<keyword evidence="5 12" id="KW-0347">Helicase</keyword>
<dbReference type="GO" id="GO:0004386">
    <property type="term" value="F:helicase activity"/>
    <property type="evidence" value="ECO:0007669"/>
    <property type="project" value="UniProtKB-KW"/>
</dbReference>
<dbReference type="InterPro" id="IPR011335">
    <property type="entry name" value="Restrct_endonuc-II-like"/>
</dbReference>
<evidence type="ECO:0000256" key="9">
    <source>
        <dbReference type="ARBA" id="ARBA00023204"/>
    </source>
</evidence>
<accession>A0A1W2BHU1</accession>
<dbReference type="Pfam" id="PF04257">
    <property type="entry name" value="Exonuc_V_gamma"/>
    <property type="match status" value="1"/>
</dbReference>
<evidence type="ECO:0000313" key="12">
    <source>
        <dbReference type="EMBL" id="SMC71998.1"/>
    </source>
</evidence>
<evidence type="ECO:0000256" key="2">
    <source>
        <dbReference type="ARBA" id="ARBA00022741"/>
    </source>
</evidence>
<evidence type="ECO:0000256" key="1">
    <source>
        <dbReference type="ARBA" id="ARBA00022722"/>
    </source>
</evidence>
<dbReference type="GO" id="GO:0006281">
    <property type="term" value="P:DNA repair"/>
    <property type="evidence" value="ECO:0007669"/>
    <property type="project" value="UniProtKB-KW"/>
</dbReference>
<reference evidence="12 13" key="1">
    <citation type="submission" date="2017-04" db="EMBL/GenBank/DDBJ databases">
        <authorList>
            <person name="Afonso C.L."/>
            <person name="Miller P.J."/>
            <person name="Scott M.A."/>
            <person name="Spackman E."/>
            <person name="Goraichik I."/>
            <person name="Dimitrov K.M."/>
            <person name="Suarez D.L."/>
            <person name="Swayne D.E."/>
        </authorList>
    </citation>
    <scope>NUCLEOTIDE SEQUENCE [LARGE SCALE GENOMIC DNA]</scope>
    <source>
        <strain evidence="12 13">DSM 3385</strain>
    </source>
</reference>
<dbReference type="InterPro" id="IPR027417">
    <property type="entry name" value="P-loop_NTPase"/>
</dbReference>
<dbReference type="GO" id="GO:0005524">
    <property type="term" value="F:ATP binding"/>
    <property type="evidence" value="ECO:0007669"/>
    <property type="project" value="UniProtKB-KW"/>
</dbReference>
<dbReference type="PANTHER" id="PTHR30591:SF1">
    <property type="entry name" value="RECBCD ENZYME SUBUNIT RECC"/>
    <property type="match status" value="1"/>
</dbReference>
<dbReference type="Gene3D" id="1.10.10.160">
    <property type="match status" value="1"/>
</dbReference>
<keyword evidence="13" id="KW-1185">Reference proteome</keyword>
<dbReference type="HAMAP" id="MF_01486">
    <property type="entry name" value="RecC"/>
    <property type="match status" value="1"/>
</dbReference>
<keyword evidence="2" id="KW-0547">Nucleotide-binding</keyword>
<evidence type="ECO:0000256" key="5">
    <source>
        <dbReference type="ARBA" id="ARBA00022806"/>
    </source>
</evidence>
<dbReference type="GO" id="GO:0006310">
    <property type="term" value="P:DNA recombination"/>
    <property type="evidence" value="ECO:0007669"/>
    <property type="project" value="TreeGrafter"/>
</dbReference>
<dbReference type="GO" id="GO:0009338">
    <property type="term" value="C:exodeoxyribonuclease V complex"/>
    <property type="evidence" value="ECO:0007669"/>
    <property type="project" value="InterPro"/>
</dbReference>
<keyword evidence="6" id="KW-0269">Exonuclease</keyword>
<dbReference type="EMBL" id="FWXY01000008">
    <property type="protein sequence ID" value="SMC71998.1"/>
    <property type="molecule type" value="Genomic_DNA"/>
</dbReference>
<feature type="compositionally biased region" description="Polar residues" evidence="10">
    <location>
        <begin position="1246"/>
        <end position="1259"/>
    </location>
</feature>
<evidence type="ECO:0000259" key="11">
    <source>
        <dbReference type="Pfam" id="PF17946"/>
    </source>
</evidence>
<dbReference type="RefSeq" id="WP_084068557.1">
    <property type="nucleotide sequence ID" value="NZ_FWXY01000008.1"/>
</dbReference>
<keyword evidence="4" id="KW-0378">Hydrolase</keyword>
<evidence type="ECO:0000256" key="8">
    <source>
        <dbReference type="ARBA" id="ARBA00023125"/>
    </source>
</evidence>
<dbReference type="InterPro" id="IPR013986">
    <property type="entry name" value="DExx_box_DNA_helicase_dom_sf"/>
</dbReference>
<dbReference type="Proteomes" id="UP000192418">
    <property type="component" value="Unassembled WGS sequence"/>
</dbReference>
<dbReference type="Gene3D" id="3.40.50.10930">
    <property type="match status" value="1"/>
</dbReference>
<dbReference type="GO" id="GO:0008854">
    <property type="term" value="F:exodeoxyribonuclease V activity"/>
    <property type="evidence" value="ECO:0007669"/>
    <property type="project" value="InterPro"/>
</dbReference>
<name>A0A1W2BHU1_9BACT</name>
<sequence length="1328" mass="149306">MTQPLEPGLSIIHGNHMEDLRDVLVEWVGRYPVAPLEKECFIVQSNGMAQWLKLSLASDDGCGIGAGLEFLLPGRFMWQAYRAVLGDVPPASPFDRERLIWRLMRLLTQLGDDPVFSVLTRFFSDDEDSRKRYQLAVHLAALFDQYQVYRADWLTAWQDGRDGLITGTGAWVDLPREQAWQAALWRRVHEDIVPELRGTGRAGLHGRFLDAAGHSQRPFTGLPRRVIVFGICSLPAQILEALDVLSAHCQILLFVHNPCRHYWSDIVEDRELFKIEQVRHGNTIPGDLDPDALHQHVNPLLATWGKQGRDYIGLLYRYDQPETYQDRFSQIDLFRDIISPGDQDHGYHFNGERLDNQKKLENGLSHARATLLMQVQQNVLDLIALPACPDDRQLLLSGDRSIQFHLAHSRQREVEILQDQLLNFFEEMPDLCPRDVIVMTPDIDTYACHIQAVFGNIAITDERFIPFSIADGPDNAFRPLLNALETLLNLPRIRMTTADIMALMEVPALGRRFGIKPLDLPLLKLWMEGAGICWGLNSEHRKAFDLPPDLAHNTWDFGLRRMMLGYAVGNGFAWNGIEPYDEIGGLSAALAGGLTDLMNALENLWQTIIIPASPEIWCQRIRKMLIDFFMPGDSGEHLFLSHVNDVLVAWETACDTGDFYLDLELPVVRDHVMSAMTESSTSQRFLAGKVNFCTMMPMRAIPFKVVCLLGMNDGEYPRSRVALDFDLMAQKGLYRPGDRSRREDDRYLFLEALLSARNCFYISYIGHDVVDNSLKAPSVLVAQLRDYVSAGWRLNLEECTCRTLGDINSGSQDVHVPADHGREFNDMDINITNDHGMDNDRPGIQVTDADDGSHHGPDVIEILTVTHPLQPFSKHYFANKDNNALFTYAREWREIFEKQEQSIHRGTGLFDLSSIDPTSIAWDETLSGDQAPLLPLPVPRDNLDLRPLIQFMKSPLNFFFHQRLSIYFDAMDEARTGDEPFVLEGITPYILKQQLLDAGLAAFPEGTGQDVKAITTAAQRLLNTGELPMKGFGQIAVTSLTEPVEEMVAHNNRLCETWPHEISGQDLSFHINKGPLKGKILEGFLDGLHSADPQDALNTQDSLVSRGDHGFSDASSESAEKKMADFPPVKPSSAVKSFARWEFYSHNIMDAKGKPSRLTPFTEIWVKHVLACAVGLPLTSCLVAPDGIVNLKPLEKNSACALVYDMVDLWWQGLCIPLPITPRTAMAWLLKAPESGGQGNFHDDQNSLAGDTGGKNTSQAATAKNDVCKVYQGDGFRSGEIGYTPCALRAYPDFDSLWQAHNNAFPSLVWRLYGPLFHALFRDESKKR</sequence>
<feature type="domain" description="RecC C-terminal" evidence="11">
    <location>
        <begin position="941"/>
        <end position="1231"/>
    </location>
</feature>
<keyword evidence="8" id="KW-0238">DNA-binding</keyword>
<keyword evidence="1" id="KW-0540">Nuclease</keyword>
<keyword evidence="3" id="KW-0227">DNA damage</keyword>
<evidence type="ECO:0000256" key="6">
    <source>
        <dbReference type="ARBA" id="ARBA00022839"/>
    </source>
</evidence>
<dbReference type="Gene3D" id="1.10.10.990">
    <property type="match status" value="1"/>
</dbReference>
<dbReference type="PANTHER" id="PTHR30591">
    <property type="entry name" value="RECBCD ENZYME SUBUNIT RECC"/>
    <property type="match status" value="1"/>
</dbReference>
<dbReference type="SUPFAM" id="SSF52980">
    <property type="entry name" value="Restriction endonuclease-like"/>
    <property type="match status" value="1"/>
</dbReference>
<evidence type="ECO:0000256" key="7">
    <source>
        <dbReference type="ARBA" id="ARBA00022840"/>
    </source>
</evidence>
<evidence type="ECO:0000256" key="3">
    <source>
        <dbReference type="ARBA" id="ARBA00022763"/>
    </source>
</evidence>
<evidence type="ECO:0000256" key="4">
    <source>
        <dbReference type="ARBA" id="ARBA00022801"/>
    </source>
</evidence>
<dbReference type="InterPro" id="IPR041500">
    <property type="entry name" value="RecC_C"/>
</dbReference>
<dbReference type="SUPFAM" id="SSF52540">
    <property type="entry name" value="P-loop containing nucleoside triphosphate hydrolases"/>
    <property type="match status" value="2"/>
</dbReference>
<dbReference type="InterPro" id="IPR006697">
    <property type="entry name" value="RecC"/>
</dbReference>
<feature type="region of interest" description="Disordered" evidence="10">
    <location>
        <begin position="1240"/>
        <end position="1259"/>
    </location>
</feature>
<evidence type="ECO:0000313" key="13">
    <source>
        <dbReference type="Proteomes" id="UP000192418"/>
    </source>
</evidence>
<protein>
    <submittedName>
        <fullName evidence="12">DNA helicase/exodeoxyribonuclease V, gamma subunit</fullName>
    </submittedName>
</protein>
<proteinExistence type="inferred from homology"/>
<gene>
    <name evidence="12" type="ORF">SAMN02746065_10877</name>
</gene>
<feature type="region of interest" description="Disordered" evidence="10">
    <location>
        <begin position="1100"/>
        <end position="1126"/>
    </location>
</feature>
<dbReference type="NCBIfam" id="TIGR01450">
    <property type="entry name" value="recC"/>
    <property type="match status" value="1"/>
</dbReference>
<dbReference type="STRING" id="1121400.SAMN02746065_10877"/>
<keyword evidence="7" id="KW-0067">ATP-binding</keyword>
<dbReference type="Pfam" id="PF17946">
    <property type="entry name" value="RecC_C"/>
    <property type="match status" value="1"/>
</dbReference>
<evidence type="ECO:0000256" key="10">
    <source>
        <dbReference type="SAM" id="MobiDB-lite"/>
    </source>
</evidence>
<keyword evidence="9" id="KW-0234">DNA repair</keyword>
<dbReference type="Gene3D" id="3.40.50.300">
    <property type="entry name" value="P-loop containing nucleotide triphosphate hydrolases"/>
    <property type="match status" value="2"/>
</dbReference>
<dbReference type="OrthoDB" id="9762834at2"/>
<dbReference type="GO" id="GO:0003677">
    <property type="term" value="F:DNA binding"/>
    <property type="evidence" value="ECO:0007669"/>
    <property type="project" value="UniProtKB-KW"/>
</dbReference>
<organism evidence="12 13">
    <name type="scientific">Desulfocicer vacuolatum DSM 3385</name>
    <dbReference type="NCBI Taxonomy" id="1121400"/>
    <lineage>
        <taxon>Bacteria</taxon>
        <taxon>Pseudomonadati</taxon>
        <taxon>Thermodesulfobacteriota</taxon>
        <taxon>Desulfobacteria</taxon>
        <taxon>Desulfobacterales</taxon>
        <taxon>Desulfobacteraceae</taxon>
        <taxon>Desulfocicer</taxon>
    </lineage>
</organism>